<evidence type="ECO:0000256" key="1">
    <source>
        <dbReference type="SAM" id="Coils"/>
    </source>
</evidence>
<evidence type="ECO:0000313" key="3">
    <source>
        <dbReference type="Proteomes" id="UP000663845"/>
    </source>
</evidence>
<dbReference type="AlphaFoldDB" id="A0A814Z121"/>
<keyword evidence="1" id="KW-0175">Coiled coil</keyword>
<comment type="caution">
    <text evidence="2">The sequence shown here is derived from an EMBL/GenBank/DDBJ whole genome shotgun (WGS) entry which is preliminary data.</text>
</comment>
<dbReference type="EMBL" id="CAJNOG010000427">
    <property type="protein sequence ID" value="CAF1236369.1"/>
    <property type="molecule type" value="Genomic_DNA"/>
</dbReference>
<reference evidence="2" key="1">
    <citation type="submission" date="2021-02" db="EMBL/GenBank/DDBJ databases">
        <authorList>
            <person name="Nowell W R."/>
        </authorList>
    </citation>
    <scope>NUCLEOTIDE SEQUENCE</scope>
</reference>
<protein>
    <recommendedName>
        <fullName evidence="4">B box-type domain-containing protein</fullName>
    </recommendedName>
</protein>
<evidence type="ECO:0008006" key="4">
    <source>
        <dbReference type="Google" id="ProtNLM"/>
    </source>
</evidence>
<feature type="coiled-coil region" evidence="1">
    <location>
        <begin position="101"/>
        <end position="149"/>
    </location>
</feature>
<dbReference type="InterPro" id="IPR036322">
    <property type="entry name" value="WD40_repeat_dom_sf"/>
</dbReference>
<sequence>MSEKCSIATCERLQHALCHGCKLNFCREHMFEHSLATHLQLNPLIDQTNQLQDVLKGLNHTMAIEPAFKQLELWRQKAHQTVDLYYGGKLQELELYVINKIKEQEQELIATQARITTSSREQDTTHELIDILTLRIESLRRDINKVLQSDFPLQINPLTIDKNLINIEPLFDISKLPPVYRILNRHHQSFTSIAANDKLLLLHHKGTLLFVDESLSTFKQIQWTYGPIYDMCYSIVLQQFIVINEHEVFLLNKDNMSITKVSSIPYQQWFACTCSNTSLYLSTQVYSSSIMEFNLLDSMAFVKKWTSPDTCVKDEAIDGIFYNNDKLALMISSDAQKSVRIELRVASSLKVVWSLRLDLIYDENQAYRFCLINNDEWLVSDHTGSRLLHISNDGKIKSIVAYQPAPCCAVKFTPNMLAVSTKSVIQLHKFL</sequence>
<gene>
    <name evidence="2" type="ORF">JYZ213_LOCUS28828</name>
</gene>
<accession>A0A814Z121</accession>
<evidence type="ECO:0000313" key="2">
    <source>
        <dbReference type="EMBL" id="CAF1236369.1"/>
    </source>
</evidence>
<proteinExistence type="predicted"/>
<dbReference type="SUPFAM" id="SSF50978">
    <property type="entry name" value="WD40 repeat-like"/>
    <property type="match status" value="1"/>
</dbReference>
<organism evidence="2 3">
    <name type="scientific">Adineta steineri</name>
    <dbReference type="NCBI Taxonomy" id="433720"/>
    <lineage>
        <taxon>Eukaryota</taxon>
        <taxon>Metazoa</taxon>
        <taxon>Spiralia</taxon>
        <taxon>Gnathifera</taxon>
        <taxon>Rotifera</taxon>
        <taxon>Eurotatoria</taxon>
        <taxon>Bdelloidea</taxon>
        <taxon>Adinetida</taxon>
        <taxon>Adinetidae</taxon>
        <taxon>Adineta</taxon>
    </lineage>
</organism>
<name>A0A814Z121_9BILA</name>
<dbReference type="Proteomes" id="UP000663845">
    <property type="component" value="Unassembled WGS sequence"/>
</dbReference>